<gene>
    <name evidence="1" type="ORF">J5A53_13985</name>
</gene>
<accession>A0AB37I2Z0</accession>
<evidence type="ECO:0000313" key="2">
    <source>
        <dbReference type="Proteomes" id="UP000677180"/>
    </source>
</evidence>
<dbReference type="AlphaFoldDB" id="A0AB37I2Z0"/>
<reference evidence="1" key="1">
    <citation type="submission" date="2021-03" db="EMBL/GenBank/DDBJ databases">
        <title>Human Oral Microbial Genomes.</title>
        <authorList>
            <person name="Johnston C.D."/>
            <person name="Chen T."/>
            <person name="Dewhirst F.E."/>
        </authorList>
    </citation>
    <scope>NUCLEOTIDE SEQUENCE</scope>
    <source>
        <strain evidence="1">F0714</strain>
    </source>
</reference>
<organism evidence="1 2">
    <name type="scientific">Arachnia propionica</name>
    <dbReference type="NCBI Taxonomy" id="1750"/>
    <lineage>
        <taxon>Bacteria</taxon>
        <taxon>Bacillati</taxon>
        <taxon>Actinomycetota</taxon>
        <taxon>Actinomycetes</taxon>
        <taxon>Propionibacteriales</taxon>
        <taxon>Propionibacteriaceae</taxon>
        <taxon>Arachnia</taxon>
    </lineage>
</organism>
<sequence length="179" mass="20473">MNEYAYVEEIDEDHVRVWPLTDSELTWNGEKVLTRKDGFTLEIEMCLGYEKGNPGYYLVETDELPEVCMLESPISGTSVGSKRSKTWRKELWIPEGSGGLEGALRDKAYSHDFDLLEVEPKRLCWGGEGLDRWIETAKEEVERKAARKKAGKIREKLKEFHDGGNAFINPYTFVPLPGK</sequence>
<name>A0AB37I2Z0_9ACTN</name>
<dbReference type="Proteomes" id="UP000677180">
    <property type="component" value="Chromosome"/>
</dbReference>
<evidence type="ECO:0000313" key="1">
    <source>
        <dbReference type="EMBL" id="QUC10852.1"/>
    </source>
</evidence>
<proteinExistence type="predicted"/>
<dbReference type="EMBL" id="CP072385">
    <property type="protein sequence ID" value="QUC10852.1"/>
    <property type="molecule type" value="Genomic_DNA"/>
</dbReference>
<protein>
    <submittedName>
        <fullName evidence="1">Uncharacterized protein</fullName>
    </submittedName>
</protein>
<dbReference type="RefSeq" id="WP_014845473.1">
    <property type="nucleotide sequence ID" value="NZ_CP040007.1"/>
</dbReference>